<dbReference type="Pfam" id="PF04810">
    <property type="entry name" value="zf-Sec23_Sec24"/>
    <property type="match status" value="1"/>
</dbReference>
<dbReference type="InterPro" id="IPR006896">
    <property type="entry name" value="Sec23/24_trunk_dom"/>
</dbReference>
<dbReference type="FunFam" id="3.40.50.410:FF:000019">
    <property type="entry name" value="SEC24 homolog B, COPII coat complex component"/>
    <property type="match status" value="1"/>
</dbReference>
<evidence type="ECO:0000256" key="7">
    <source>
        <dbReference type="ARBA" id="ARBA00022723"/>
    </source>
</evidence>
<dbReference type="GO" id="GO:0090110">
    <property type="term" value="P:COPII-coated vesicle cargo loading"/>
    <property type="evidence" value="ECO:0007669"/>
    <property type="project" value="TreeGrafter"/>
</dbReference>
<keyword evidence="8" id="KW-0256">Endoplasmic reticulum</keyword>
<dbReference type="Pfam" id="PF04815">
    <property type="entry name" value="Sec23_helical"/>
    <property type="match status" value="1"/>
</dbReference>
<feature type="region of interest" description="Disordered" evidence="14">
    <location>
        <begin position="137"/>
        <end position="271"/>
    </location>
</feature>
<keyword evidence="20" id="KW-1185">Reference proteome</keyword>
<evidence type="ECO:0000259" key="16">
    <source>
        <dbReference type="Pfam" id="PF04810"/>
    </source>
</evidence>
<dbReference type="InterPro" id="IPR006900">
    <property type="entry name" value="Sec23/24_helical_dom"/>
</dbReference>
<evidence type="ECO:0000256" key="9">
    <source>
        <dbReference type="ARBA" id="ARBA00022833"/>
    </source>
</evidence>
<dbReference type="SUPFAM" id="SSF81811">
    <property type="entry name" value="Helical domain of Sec23/24"/>
    <property type="match status" value="1"/>
</dbReference>
<dbReference type="GO" id="GO:0006886">
    <property type="term" value="P:intracellular protein transport"/>
    <property type="evidence" value="ECO:0007669"/>
    <property type="project" value="InterPro"/>
</dbReference>
<dbReference type="SUPFAM" id="SSF82919">
    <property type="entry name" value="Zn-finger domain of Sec23/24"/>
    <property type="match status" value="1"/>
</dbReference>
<dbReference type="FunFam" id="2.30.30.380:FF:000004">
    <property type="entry name" value="SEC24 homolog B, COPII coat complex component"/>
    <property type="match status" value="1"/>
</dbReference>
<name>A0AAD1RSU8_PELCU</name>
<evidence type="ECO:0000259" key="18">
    <source>
        <dbReference type="Pfam" id="PF04815"/>
    </source>
</evidence>
<evidence type="ECO:0000256" key="2">
    <source>
        <dbReference type="ARBA" id="ARBA00004397"/>
    </source>
</evidence>
<dbReference type="Gene3D" id="1.20.120.730">
    <property type="entry name" value="Sec23/Sec24 helical domain"/>
    <property type="match status" value="1"/>
</dbReference>
<dbReference type="GO" id="GO:0000149">
    <property type="term" value="F:SNARE binding"/>
    <property type="evidence" value="ECO:0007669"/>
    <property type="project" value="TreeGrafter"/>
</dbReference>
<dbReference type="GO" id="GO:0030127">
    <property type="term" value="C:COPII vesicle coat"/>
    <property type="evidence" value="ECO:0007669"/>
    <property type="project" value="InterPro"/>
</dbReference>
<evidence type="ECO:0000256" key="5">
    <source>
        <dbReference type="ARBA" id="ARBA00022448"/>
    </source>
</evidence>
<evidence type="ECO:0000259" key="15">
    <source>
        <dbReference type="Pfam" id="PF00626"/>
    </source>
</evidence>
<feature type="compositionally biased region" description="Polar residues" evidence="14">
    <location>
        <begin position="1"/>
        <end position="10"/>
    </location>
</feature>
<dbReference type="Gene3D" id="3.40.20.10">
    <property type="entry name" value="Severin"/>
    <property type="match status" value="1"/>
</dbReference>
<proteinExistence type="inferred from homology"/>
<dbReference type="PANTHER" id="PTHR13803:SF1">
    <property type="entry name" value="PROTEIN TRANSPORT PROTEIN SEC24A"/>
    <property type="match status" value="1"/>
</dbReference>
<dbReference type="GO" id="GO:0008270">
    <property type="term" value="F:zinc ion binding"/>
    <property type="evidence" value="ECO:0007669"/>
    <property type="project" value="InterPro"/>
</dbReference>
<keyword evidence="13" id="KW-0968">Cytoplasmic vesicle</keyword>
<evidence type="ECO:0000256" key="8">
    <source>
        <dbReference type="ARBA" id="ARBA00022824"/>
    </source>
</evidence>
<dbReference type="InterPro" id="IPR041742">
    <property type="entry name" value="Sec24-like_trunk_dom"/>
</dbReference>
<evidence type="ECO:0000256" key="4">
    <source>
        <dbReference type="ARBA" id="ARBA00008334"/>
    </source>
</evidence>
<keyword evidence="6" id="KW-0963">Cytoplasm</keyword>
<feature type="compositionally biased region" description="Polar residues" evidence="14">
    <location>
        <begin position="256"/>
        <end position="265"/>
    </location>
</feature>
<dbReference type="InterPro" id="IPR036175">
    <property type="entry name" value="Sec23/24_helical_dom_sf"/>
</dbReference>
<dbReference type="Gene3D" id="2.60.40.1670">
    <property type="entry name" value="beta-sandwich domain of Sec23/24"/>
    <property type="match status" value="1"/>
</dbReference>
<feature type="region of interest" description="Disordered" evidence="14">
    <location>
        <begin position="103"/>
        <end position="124"/>
    </location>
</feature>
<feature type="region of interest" description="Disordered" evidence="14">
    <location>
        <begin position="1"/>
        <end position="30"/>
    </location>
</feature>
<keyword evidence="9" id="KW-0862">Zinc</keyword>
<dbReference type="SUPFAM" id="SSF82754">
    <property type="entry name" value="C-terminal, gelsolin-like domain of Sec23/24"/>
    <property type="match status" value="1"/>
</dbReference>
<dbReference type="InterPro" id="IPR007123">
    <property type="entry name" value="Gelsolin-like_dom"/>
</dbReference>
<dbReference type="InterPro" id="IPR036180">
    <property type="entry name" value="Gelsolin-like_dom_sf"/>
</dbReference>
<evidence type="ECO:0000256" key="1">
    <source>
        <dbReference type="ARBA" id="ARBA00004299"/>
    </source>
</evidence>
<comment type="subcellular location">
    <subcellularLocation>
        <location evidence="3">Cytoplasm</location>
        <location evidence="3">Cytosol</location>
    </subcellularLocation>
    <subcellularLocation>
        <location evidence="1">Cytoplasmic vesicle</location>
        <location evidence="1">COPII-coated vesicle membrane</location>
        <topology evidence="1">Peripheral membrane protein</topology>
        <orientation evidence="1">Cytoplasmic side</orientation>
    </subcellularLocation>
    <subcellularLocation>
        <location evidence="2">Endoplasmic reticulum membrane</location>
        <topology evidence="2">Peripheral membrane protein</topology>
        <orientation evidence="2">Cytoplasmic side</orientation>
    </subcellularLocation>
</comment>
<dbReference type="InterPro" id="IPR029006">
    <property type="entry name" value="ADF-H/Gelsolin-like_dom_sf"/>
</dbReference>
<dbReference type="CDD" id="cd01479">
    <property type="entry name" value="Sec24-like"/>
    <property type="match status" value="1"/>
</dbReference>
<accession>A0AAD1RSU8</accession>
<dbReference type="EMBL" id="OW240914">
    <property type="protein sequence ID" value="CAH2276823.1"/>
    <property type="molecule type" value="Genomic_DNA"/>
</dbReference>
<evidence type="ECO:0000313" key="20">
    <source>
        <dbReference type="Proteomes" id="UP001295444"/>
    </source>
</evidence>
<feature type="compositionally biased region" description="Low complexity" evidence="14">
    <location>
        <begin position="215"/>
        <end position="230"/>
    </location>
</feature>
<evidence type="ECO:0000256" key="11">
    <source>
        <dbReference type="ARBA" id="ARBA00022927"/>
    </source>
</evidence>
<dbReference type="SUPFAM" id="SSF53300">
    <property type="entry name" value="vWA-like"/>
    <property type="match status" value="1"/>
</dbReference>
<keyword evidence="10" id="KW-0931">ER-Golgi transport</keyword>
<keyword evidence="12" id="KW-0472">Membrane</keyword>
<protein>
    <submittedName>
        <fullName evidence="19">Transport Sec24A</fullName>
    </submittedName>
</protein>
<dbReference type="GO" id="GO:0005789">
    <property type="term" value="C:endoplasmic reticulum membrane"/>
    <property type="evidence" value="ECO:0007669"/>
    <property type="project" value="UniProtKB-SubCell"/>
</dbReference>
<feature type="domain" description="Zinc finger Sec23/Sec24-type" evidence="16">
    <location>
        <begin position="437"/>
        <end position="473"/>
    </location>
</feature>
<feature type="compositionally biased region" description="Polar residues" evidence="14">
    <location>
        <begin position="103"/>
        <end position="117"/>
    </location>
</feature>
<evidence type="ECO:0000256" key="14">
    <source>
        <dbReference type="SAM" id="MobiDB-lite"/>
    </source>
</evidence>
<dbReference type="InterPro" id="IPR050550">
    <property type="entry name" value="SEC23_SEC24_subfamily"/>
</dbReference>
<dbReference type="SUPFAM" id="SSF81995">
    <property type="entry name" value="beta-sandwich domain of Sec23/24"/>
    <property type="match status" value="1"/>
</dbReference>
<feature type="compositionally biased region" description="Pro residues" evidence="14">
    <location>
        <begin position="204"/>
        <end position="214"/>
    </location>
</feature>
<comment type="similarity">
    <text evidence="4">Belongs to the SEC23/SEC24 family. SEC24 subfamily.</text>
</comment>
<evidence type="ECO:0000256" key="6">
    <source>
        <dbReference type="ARBA" id="ARBA00022490"/>
    </source>
</evidence>
<keyword evidence="5" id="KW-0813">Transport</keyword>
<evidence type="ECO:0000256" key="13">
    <source>
        <dbReference type="ARBA" id="ARBA00023329"/>
    </source>
</evidence>
<feature type="compositionally biased region" description="Polar residues" evidence="14">
    <location>
        <begin position="142"/>
        <end position="173"/>
    </location>
</feature>
<keyword evidence="11" id="KW-0653">Protein transport</keyword>
<dbReference type="GO" id="GO:0005829">
    <property type="term" value="C:cytosol"/>
    <property type="evidence" value="ECO:0007669"/>
    <property type="project" value="UniProtKB-SubCell"/>
</dbReference>
<sequence length="1066" mass="116853">MSGTGYNSQNGGSGPPHANGPVQNQLIYPPQLSLGQGFSSVLPNSNPQQMPLKAPQHAVPGLYSYYGGPQTSPQLVNYQGSGQVHNRPPMGVMPTVSLQNAGLSSRMPASSQNSTGVPATVGGSVPRINPAASWQYFPTPLSHAQPQAHGNNAPPTTGTISGQTPQGNLQPPVSQHYGASFGGPPLQNSFMSPGSDPANDSHPGRPPLGPPPSSSPSLIRPPTQHTSPPSGTGPPPPSLLQSAPTQDGLSEPPPTDNSSVQNSYDTIEGGGYMGMVHPTQIPPPQNPKMTRNVGGTYPSLPPGYQNVFPAGGPGLTPASRQYPTKPQQLPQPSMGVNDLTSSVGGLSLHHSQQLDDLRAVNLLQERNILPQTPVQAPTPCLQEDIQKLNCSPELFRCTLTNIPQTQALLNKAKLPLGLLLHPFKDLSQLPVVTSSTIVRCRTCRTYINPFVTFLDQRRWKCNICYRVNDVPEEFMYNPVTRVYGEPHKRPEVQNATIEFMAPSEYMLRPPQPPVYLFMFDVSHNAIETGYLDTVCKTLLDNLDWLPGNTRTKIGFITFDSTIHFYSLQEGLSQPQMLVVSDIDDVFIPMPENLLVNLNESKELVQDLLKNLPQMFTKSAETQSALGPALQAAYKLTSPTGGRISVFQTQIPSLGTGALKPREEPNQKSTAKEIHNLTPATDFYKKLALDCSGQQIAVDLFLLSGRYSDLASLGCISRYSAGSVFYYRAYHHQRNPVQVEKLQKELKRYLTRKIGFEAVMRIRCTKGLSIHTFHGNFFVRSTDLLSLPNVNPDAGYAVQMSVEENLTDTPVVSFQSALLYTSSKAVDRSISSSLSDARDALVNAAIDSLGAYRSSVLTVQQPGLLAPRCLRLFPMFVLALLKQKAFQTGTNASLDERTFAMCQIKSQPLAYIMLMIHPNLYRVDNLTDEGALNINDRTIPQPPILQLSVEKLNRDGAYLMDAGTALLLWVGRNCSQNFFTQVLGVSNYGSMAQEMNQLPELDTAESSRAVAFISWLREQRPFFPTLHVIRDESPLKTTFLQNMIEDRTESALSYYEFLLHIQQQVNK</sequence>
<dbReference type="GO" id="GO:0070971">
    <property type="term" value="C:endoplasmic reticulum exit site"/>
    <property type="evidence" value="ECO:0007669"/>
    <property type="project" value="TreeGrafter"/>
</dbReference>
<dbReference type="Pfam" id="PF04811">
    <property type="entry name" value="Sec23_trunk"/>
    <property type="match status" value="1"/>
</dbReference>
<evidence type="ECO:0000259" key="17">
    <source>
        <dbReference type="Pfam" id="PF04811"/>
    </source>
</evidence>
<dbReference type="InterPro" id="IPR036465">
    <property type="entry name" value="vWFA_dom_sf"/>
</dbReference>
<dbReference type="Proteomes" id="UP001295444">
    <property type="component" value="Chromosome 03"/>
</dbReference>
<evidence type="ECO:0000256" key="12">
    <source>
        <dbReference type="ARBA" id="ARBA00023136"/>
    </source>
</evidence>
<dbReference type="InterPro" id="IPR006895">
    <property type="entry name" value="Znf_Sec23_Sec24"/>
</dbReference>
<evidence type="ECO:0000313" key="19">
    <source>
        <dbReference type="EMBL" id="CAH2276823.1"/>
    </source>
</evidence>
<evidence type="ECO:0000256" key="10">
    <source>
        <dbReference type="ARBA" id="ARBA00022892"/>
    </source>
</evidence>
<evidence type="ECO:0000256" key="3">
    <source>
        <dbReference type="ARBA" id="ARBA00004514"/>
    </source>
</evidence>
<gene>
    <name evidence="19" type="ORF">PECUL_23A027853</name>
</gene>
<organism evidence="19 20">
    <name type="scientific">Pelobates cultripes</name>
    <name type="common">Western spadefoot toad</name>
    <dbReference type="NCBI Taxonomy" id="61616"/>
    <lineage>
        <taxon>Eukaryota</taxon>
        <taxon>Metazoa</taxon>
        <taxon>Chordata</taxon>
        <taxon>Craniata</taxon>
        <taxon>Vertebrata</taxon>
        <taxon>Euteleostomi</taxon>
        <taxon>Amphibia</taxon>
        <taxon>Batrachia</taxon>
        <taxon>Anura</taxon>
        <taxon>Pelobatoidea</taxon>
        <taxon>Pelobatidae</taxon>
        <taxon>Pelobates</taxon>
    </lineage>
</organism>
<dbReference type="Gene3D" id="2.30.30.380">
    <property type="entry name" value="Zn-finger domain of Sec23/24"/>
    <property type="match status" value="1"/>
</dbReference>
<dbReference type="PANTHER" id="PTHR13803">
    <property type="entry name" value="SEC24-RELATED PROTEIN"/>
    <property type="match status" value="1"/>
</dbReference>
<feature type="domain" description="Sec23/Sec24 helical" evidence="18">
    <location>
        <begin position="817"/>
        <end position="912"/>
    </location>
</feature>
<feature type="domain" description="Gelsolin-like" evidence="15">
    <location>
        <begin position="938"/>
        <end position="1007"/>
    </location>
</feature>
<dbReference type="InterPro" id="IPR036174">
    <property type="entry name" value="Znf_Sec23_Sec24_sf"/>
</dbReference>
<dbReference type="AlphaFoldDB" id="A0AAD1RSU8"/>
<keyword evidence="7" id="KW-0479">Metal-binding</keyword>
<reference evidence="19" key="1">
    <citation type="submission" date="2022-03" db="EMBL/GenBank/DDBJ databases">
        <authorList>
            <person name="Alioto T."/>
            <person name="Alioto T."/>
            <person name="Gomez Garrido J."/>
        </authorList>
    </citation>
    <scope>NUCLEOTIDE SEQUENCE</scope>
</reference>
<feature type="domain" description="Sec23/Sec24 trunk" evidence="17">
    <location>
        <begin position="510"/>
        <end position="749"/>
    </location>
</feature>
<dbReference type="Pfam" id="PF00626">
    <property type="entry name" value="Gelsolin"/>
    <property type="match status" value="1"/>
</dbReference>
<dbReference type="Gene3D" id="3.40.50.410">
    <property type="entry name" value="von Willebrand factor, type A domain"/>
    <property type="match status" value="1"/>
</dbReference>